<evidence type="ECO:0000256" key="2">
    <source>
        <dbReference type="ARBA" id="ARBA00022475"/>
    </source>
</evidence>
<evidence type="ECO:0000256" key="4">
    <source>
        <dbReference type="ARBA" id="ARBA00022692"/>
    </source>
</evidence>
<evidence type="ECO:0000256" key="1">
    <source>
        <dbReference type="ARBA" id="ARBA00004651"/>
    </source>
</evidence>
<evidence type="ECO:0000256" key="5">
    <source>
        <dbReference type="ARBA" id="ARBA00022989"/>
    </source>
</evidence>
<evidence type="ECO:0000256" key="6">
    <source>
        <dbReference type="ARBA" id="ARBA00023136"/>
    </source>
</evidence>
<keyword evidence="6 7" id="KW-0472">Membrane</keyword>
<dbReference type="InterPro" id="IPR000715">
    <property type="entry name" value="Glycosyl_transferase_4"/>
</dbReference>
<dbReference type="EMBL" id="JAVRHP010000040">
    <property type="protein sequence ID" value="MDT0650323.1"/>
    <property type="molecule type" value="Genomic_DNA"/>
</dbReference>
<keyword evidence="5 7" id="KW-1133">Transmembrane helix</keyword>
<proteinExistence type="predicted"/>
<dbReference type="Pfam" id="PF00953">
    <property type="entry name" value="Glycos_transf_4"/>
    <property type="match status" value="1"/>
</dbReference>
<reference evidence="8 9" key="1">
    <citation type="submission" date="2023-09" db="EMBL/GenBank/DDBJ databases">
        <authorList>
            <person name="Rey-Velasco X."/>
        </authorList>
    </citation>
    <scope>NUCLEOTIDE SEQUENCE [LARGE SCALE GENOMIC DNA]</scope>
    <source>
        <strain evidence="8 9">F297</strain>
    </source>
</reference>
<feature type="transmembrane region" description="Helical" evidence="7">
    <location>
        <begin position="57"/>
        <end position="81"/>
    </location>
</feature>
<feature type="transmembrane region" description="Helical" evidence="7">
    <location>
        <begin position="87"/>
        <end position="105"/>
    </location>
</feature>
<comment type="caution">
    <text evidence="8">The sequence shown here is derived from an EMBL/GenBank/DDBJ whole genome shotgun (WGS) entry which is preliminary data.</text>
</comment>
<protein>
    <recommendedName>
        <fullName evidence="10">Undecaprenyl/decaprenyl-phosphate alpha-N-acetylglucosaminyl 1-phosphate transferase</fullName>
    </recommendedName>
</protein>
<keyword evidence="9" id="KW-1185">Reference proteome</keyword>
<name>A0ABU3CVP6_9FLAO</name>
<sequence>MNILDQETIIELFRNYYLLFVACLFLGTFCLTFYVIPKVLWVSREKNLTAPVNERSAHIVETPSFGGVAFFITLILVFSIIQSLRLGYVGNHLIAAISILFLVGLKDDLVISTARVKLFGQITAACFLIFSPELQITSLYGFWGIYEIPEVLGYCFTALLI</sequence>
<dbReference type="Proteomes" id="UP001248819">
    <property type="component" value="Unassembled WGS sequence"/>
</dbReference>
<evidence type="ECO:0008006" key="10">
    <source>
        <dbReference type="Google" id="ProtNLM"/>
    </source>
</evidence>
<dbReference type="PANTHER" id="PTHR22926">
    <property type="entry name" value="PHOSPHO-N-ACETYLMURAMOYL-PENTAPEPTIDE-TRANSFERASE"/>
    <property type="match status" value="1"/>
</dbReference>
<feature type="transmembrane region" description="Helical" evidence="7">
    <location>
        <begin position="16"/>
        <end position="36"/>
    </location>
</feature>
<evidence type="ECO:0000313" key="9">
    <source>
        <dbReference type="Proteomes" id="UP001248819"/>
    </source>
</evidence>
<gene>
    <name evidence="8" type="ORF">RM529_09215</name>
</gene>
<keyword evidence="2" id="KW-1003">Cell membrane</keyword>
<accession>A0ABU3CVP6</accession>
<comment type="subcellular location">
    <subcellularLocation>
        <location evidence="1">Cell membrane</location>
        <topology evidence="1">Multi-pass membrane protein</topology>
    </subcellularLocation>
</comment>
<keyword evidence="3" id="KW-0808">Transferase</keyword>
<organism evidence="8 9">
    <name type="scientific">Autumnicola edwardsiae</name>
    <dbReference type="NCBI Taxonomy" id="3075594"/>
    <lineage>
        <taxon>Bacteria</taxon>
        <taxon>Pseudomonadati</taxon>
        <taxon>Bacteroidota</taxon>
        <taxon>Flavobacteriia</taxon>
        <taxon>Flavobacteriales</taxon>
        <taxon>Flavobacteriaceae</taxon>
        <taxon>Autumnicola</taxon>
    </lineage>
</organism>
<evidence type="ECO:0000256" key="7">
    <source>
        <dbReference type="SAM" id="Phobius"/>
    </source>
</evidence>
<dbReference type="PANTHER" id="PTHR22926:SF3">
    <property type="entry name" value="UNDECAPRENYL-PHOSPHATE ALPHA-N-ACETYLGLUCOSAMINYL 1-PHOSPHATE TRANSFERASE"/>
    <property type="match status" value="1"/>
</dbReference>
<evidence type="ECO:0000256" key="3">
    <source>
        <dbReference type="ARBA" id="ARBA00022679"/>
    </source>
</evidence>
<keyword evidence="4 7" id="KW-0812">Transmembrane</keyword>
<evidence type="ECO:0000313" key="8">
    <source>
        <dbReference type="EMBL" id="MDT0650323.1"/>
    </source>
</evidence>
<feature type="non-terminal residue" evidence="8">
    <location>
        <position position="161"/>
    </location>
</feature>